<sequence length="283" mass="29857">MTPGARAVGRTESDDEVRPEAPDAVVHELSAPEPPAGTDDGTPPLPGATTPAAPPAPTEPEQPARGRRGRRALRGPGLRERRRQQTRATIIEAAAELFAERGFDAVSVVEIAQRAGVVEKTVFNHFPVKEGLVFEADPPMRAALLETVRTRPAGESVSAAAGTFIVRAMSGLGAPEAAAGVAEMAQVIRGSRTLQVREREIIGELTTALAELIAEETQAEPGELAPWLAAHAVLSLYAALLELARDRVLAGVSGPELSAELRARGERGLALLQFGLAGYAKRR</sequence>
<dbReference type="InterPro" id="IPR050109">
    <property type="entry name" value="HTH-type_TetR-like_transc_reg"/>
</dbReference>
<evidence type="ECO:0000256" key="2">
    <source>
        <dbReference type="ARBA" id="ARBA00023125"/>
    </source>
</evidence>
<dbReference type="PANTHER" id="PTHR30055">
    <property type="entry name" value="HTH-TYPE TRANSCRIPTIONAL REGULATOR RUTR"/>
    <property type="match status" value="1"/>
</dbReference>
<keyword evidence="3" id="KW-0804">Transcription</keyword>
<dbReference type="STRING" id="1137991.SAMN05660642_04748"/>
<feature type="compositionally biased region" description="Basic and acidic residues" evidence="5">
    <location>
        <begin position="9"/>
        <end position="21"/>
    </location>
</feature>
<keyword evidence="2 4" id="KW-0238">DNA-binding</keyword>
<dbReference type="PROSITE" id="PS50977">
    <property type="entry name" value="HTH_TETR_2"/>
    <property type="match status" value="1"/>
</dbReference>
<name>A0A1H0B2H1_9ACTN</name>
<evidence type="ECO:0000259" key="6">
    <source>
        <dbReference type="PROSITE" id="PS50977"/>
    </source>
</evidence>
<dbReference type="Pfam" id="PF00440">
    <property type="entry name" value="TetR_N"/>
    <property type="match status" value="1"/>
</dbReference>
<feature type="compositionally biased region" description="Low complexity" evidence="5">
    <location>
        <begin position="36"/>
        <end position="51"/>
    </location>
</feature>
<keyword evidence="8" id="KW-1185">Reference proteome</keyword>
<dbReference type="Gene3D" id="1.10.357.10">
    <property type="entry name" value="Tetracycline Repressor, domain 2"/>
    <property type="match status" value="1"/>
</dbReference>
<feature type="region of interest" description="Disordered" evidence="5">
    <location>
        <begin position="1"/>
        <end position="85"/>
    </location>
</feature>
<evidence type="ECO:0000256" key="4">
    <source>
        <dbReference type="PROSITE-ProRule" id="PRU00335"/>
    </source>
</evidence>
<evidence type="ECO:0000256" key="5">
    <source>
        <dbReference type="SAM" id="MobiDB-lite"/>
    </source>
</evidence>
<evidence type="ECO:0000256" key="3">
    <source>
        <dbReference type="ARBA" id="ARBA00023163"/>
    </source>
</evidence>
<dbReference type="SUPFAM" id="SSF46689">
    <property type="entry name" value="Homeodomain-like"/>
    <property type="match status" value="1"/>
</dbReference>
<proteinExistence type="predicted"/>
<dbReference type="PANTHER" id="PTHR30055:SF234">
    <property type="entry name" value="HTH-TYPE TRANSCRIPTIONAL REGULATOR BETI"/>
    <property type="match status" value="1"/>
</dbReference>
<dbReference type="InterPro" id="IPR009057">
    <property type="entry name" value="Homeodomain-like_sf"/>
</dbReference>
<keyword evidence="1" id="KW-0805">Transcription regulation</keyword>
<evidence type="ECO:0000313" key="8">
    <source>
        <dbReference type="Proteomes" id="UP000198680"/>
    </source>
</evidence>
<dbReference type="RefSeq" id="WP_091224060.1">
    <property type="nucleotide sequence ID" value="NZ_FNHE01000019.1"/>
</dbReference>
<dbReference type="Gene3D" id="1.10.10.60">
    <property type="entry name" value="Homeodomain-like"/>
    <property type="match status" value="1"/>
</dbReference>
<dbReference type="GO" id="GO:0000976">
    <property type="term" value="F:transcription cis-regulatory region binding"/>
    <property type="evidence" value="ECO:0007669"/>
    <property type="project" value="TreeGrafter"/>
</dbReference>
<feature type="domain" description="HTH tetR-type" evidence="6">
    <location>
        <begin position="84"/>
        <end position="144"/>
    </location>
</feature>
<dbReference type="OrthoDB" id="155497at2"/>
<accession>A0A1H0B2H1</accession>
<dbReference type="GO" id="GO:0003700">
    <property type="term" value="F:DNA-binding transcription factor activity"/>
    <property type="evidence" value="ECO:0007669"/>
    <property type="project" value="TreeGrafter"/>
</dbReference>
<dbReference type="EMBL" id="FNHE01000019">
    <property type="protein sequence ID" value="SDN39806.1"/>
    <property type="molecule type" value="Genomic_DNA"/>
</dbReference>
<feature type="DNA-binding region" description="H-T-H motif" evidence="4">
    <location>
        <begin position="107"/>
        <end position="126"/>
    </location>
</feature>
<evidence type="ECO:0000313" key="7">
    <source>
        <dbReference type="EMBL" id="SDN39806.1"/>
    </source>
</evidence>
<dbReference type="Proteomes" id="UP000198680">
    <property type="component" value="Unassembled WGS sequence"/>
</dbReference>
<dbReference type="InterPro" id="IPR001647">
    <property type="entry name" value="HTH_TetR"/>
</dbReference>
<dbReference type="PRINTS" id="PR00455">
    <property type="entry name" value="HTHTETR"/>
</dbReference>
<evidence type="ECO:0000256" key="1">
    <source>
        <dbReference type="ARBA" id="ARBA00023015"/>
    </source>
</evidence>
<organism evidence="7 8">
    <name type="scientific">Geodermatophilus siccatus</name>
    <dbReference type="NCBI Taxonomy" id="1137991"/>
    <lineage>
        <taxon>Bacteria</taxon>
        <taxon>Bacillati</taxon>
        <taxon>Actinomycetota</taxon>
        <taxon>Actinomycetes</taxon>
        <taxon>Geodermatophilales</taxon>
        <taxon>Geodermatophilaceae</taxon>
        <taxon>Geodermatophilus</taxon>
    </lineage>
</organism>
<protein>
    <submittedName>
        <fullName evidence="7">Transcriptional regulator, TetR family</fullName>
    </submittedName>
</protein>
<dbReference type="AlphaFoldDB" id="A0A1H0B2H1"/>
<gene>
    <name evidence="7" type="ORF">SAMN05660642_04748</name>
</gene>
<reference evidence="8" key="1">
    <citation type="submission" date="2016-10" db="EMBL/GenBank/DDBJ databases">
        <authorList>
            <person name="Varghese N."/>
            <person name="Submissions S."/>
        </authorList>
    </citation>
    <scope>NUCLEOTIDE SEQUENCE [LARGE SCALE GENOMIC DNA]</scope>
    <source>
        <strain evidence="8">DSM 45419</strain>
    </source>
</reference>